<dbReference type="Proteomes" id="UP000186102">
    <property type="component" value="Unassembled WGS sequence"/>
</dbReference>
<comment type="caution">
    <text evidence="1">The sequence shown here is derived from an EMBL/GenBank/DDBJ whole genome shotgun (WGS) entry which is preliminary data.</text>
</comment>
<dbReference type="PANTHER" id="PTHR10443:SF12">
    <property type="entry name" value="DIPEPTIDASE"/>
    <property type="match status" value="1"/>
</dbReference>
<dbReference type="GO" id="GO:0070573">
    <property type="term" value="F:metallodipeptidase activity"/>
    <property type="evidence" value="ECO:0007669"/>
    <property type="project" value="InterPro"/>
</dbReference>
<dbReference type="GO" id="GO:0006508">
    <property type="term" value="P:proteolysis"/>
    <property type="evidence" value="ECO:0007669"/>
    <property type="project" value="InterPro"/>
</dbReference>
<evidence type="ECO:0000313" key="2">
    <source>
        <dbReference type="Proteomes" id="UP000186102"/>
    </source>
</evidence>
<dbReference type="EMBL" id="MLBF01000002">
    <property type="protein sequence ID" value="OLN33800.1"/>
    <property type="molecule type" value="Genomic_DNA"/>
</dbReference>
<keyword evidence="2" id="KW-1185">Reference proteome</keyword>
<organism evidence="1 2">
    <name type="scientific">Desulfosporosinus metallidurans</name>
    <dbReference type="NCBI Taxonomy" id="1888891"/>
    <lineage>
        <taxon>Bacteria</taxon>
        <taxon>Bacillati</taxon>
        <taxon>Bacillota</taxon>
        <taxon>Clostridia</taxon>
        <taxon>Eubacteriales</taxon>
        <taxon>Desulfitobacteriaceae</taxon>
        <taxon>Desulfosporosinus</taxon>
    </lineage>
</organism>
<dbReference type="STRING" id="1888891.DSOL_0510"/>
<dbReference type="PANTHER" id="PTHR10443">
    <property type="entry name" value="MICROSOMAL DIPEPTIDASE"/>
    <property type="match status" value="1"/>
</dbReference>
<dbReference type="CDD" id="cd01301">
    <property type="entry name" value="rDP_like"/>
    <property type="match status" value="1"/>
</dbReference>
<sequence length="319" mass="35528">MGMGNSYIVDGHCDSLIHFVNGERTLEDPSEGGHWDTQRARLAGVALQFMAAFIETKYKPAMSTWRGLQLIEGAHRFIEGHPEQVFLVRDKFDLMQIPDPTRIGILLSVEGGEILGEDLFMLELIFQLGVRALGLTWNQRNALADGVGETDSQCKLTNFGQKVVLRMNQLGMLIDVSHLNEAGFWHVLELSKAPVTASHSCAKALCAHSRNLTDQQLCALAKHKGVVGVNFYPRFLKENDKASRDDVIRHIYHISEVAGVETVGLGSDFDGISETPEGLEHVGDYYHLLEDLTRIGFSTLEIEQITGRNFIRLLSNVLK</sequence>
<dbReference type="Gene3D" id="3.20.20.140">
    <property type="entry name" value="Metal-dependent hydrolases"/>
    <property type="match status" value="1"/>
</dbReference>
<evidence type="ECO:0000313" key="1">
    <source>
        <dbReference type="EMBL" id="OLN33800.1"/>
    </source>
</evidence>
<proteinExistence type="predicted"/>
<name>A0A1Q8R2W0_9FIRM</name>
<gene>
    <name evidence="1" type="ORF">DSOL_0510</name>
</gene>
<dbReference type="InterPro" id="IPR008257">
    <property type="entry name" value="Pept_M19"/>
</dbReference>
<protein>
    <submittedName>
        <fullName evidence="1">Microsomal dipeptidase</fullName>
    </submittedName>
</protein>
<reference evidence="1 2" key="1">
    <citation type="submission" date="2016-09" db="EMBL/GenBank/DDBJ databases">
        <title>Complete genome of Desulfosporosinus sp. OL.</title>
        <authorList>
            <person name="Mardanov A."/>
            <person name="Beletsky A."/>
            <person name="Panova A."/>
            <person name="Karnachuk O."/>
            <person name="Ravin N."/>
        </authorList>
    </citation>
    <scope>NUCLEOTIDE SEQUENCE [LARGE SCALE GENOMIC DNA]</scope>
    <source>
        <strain evidence="1 2">OL</strain>
    </source>
</reference>
<dbReference type="PROSITE" id="PS51365">
    <property type="entry name" value="RENAL_DIPEPTIDASE_2"/>
    <property type="match status" value="1"/>
</dbReference>
<dbReference type="InterPro" id="IPR032466">
    <property type="entry name" value="Metal_Hydrolase"/>
</dbReference>
<accession>A0A1Q8R2W0</accession>
<dbReference type="AlphaFoldDB" id="A0A1Q8R2W0"/>
<dbReference type="Pfam" id="PF01244">
    <property type="entry name" value="Peptidase_M19"/>
    <property type="match status" value="1"/>
</dbReference>
<dbReference type="SUPFAM" id="SSF51556">
    <property type="entry name" value="Metallo-dependent hydrolases"/>
    <property type="match status" value="1"/>
</dbReference>